<reference evidence="1 2" key="2">
    <citation type="submission" date="2018-11" db="EMBL/GenBank/DDBJ databases">
        <authorList>
            <consortium name="Pathogen Informatics"/>
        </authorList>
    </citation>
    <scope>NUCLEOTIDE SEQUENCE [LARGE SCALE GENOMIC DNA]</scope>
</reference>
<keyword evidence="2" id="KW-1185">Reference proteome</keyword>
<gene>
    <name evidence="1" type="ORF">HNAJ_LOCUS10184</name>
</gene>
<sequence length="246" mass="28575">MPKTNAGRELLREAEYLAPGQMGTIRSSMFKNELLRRAPLGRALIRGRSLPPSCFIYGKRSEQDPNGLNKCLIWSKFKPSPGVGLYGVDYMRINKESAKAGIHTMSEWMKFRKEKDYHHSRYQRLNQKVEFPVEMTFGIRNPQNSNIDCLLSHYYKREFDRKAIEANLPSIERLAKIKSKTPPIYDTLKSTHAVIPLPQSKPQPTKLWTMKRFQSQPSRISTYWSEEECKKFGDRCEEEPQCALNV</sequence>
<dbReference type="Proteomes" id="UP000278807">
    <property type="component" value="Unassembled WGS sequence"/>
</dbReference>
<dbReference type="Pfam" id="PF14825">
    <property type="entry name" value="CFAP77"/>
    <property type="match status" value="1"/>
</dbReference>
<dbReference type="OrthoDB" id="6226160at2759"/>
<accession>A0A0R3TRH5</accession>
<evidence type="ECO:0000313" key="1">
    <source>
        <dbReference type="EMBL" id="VDO07384.1"/>
    </source>
</evidence>
<dbReference type="InterPro" id="IPR029147">
    <property type="entry name" value="CFAP77"/>
</dbReference>
<organism evidence="3">
    <name type="scientific">Rodentolepis nana</name>
    <name type="common">Dwarf tapeworm</name>
    <name type="synonym">Hymenolepis nana</name>
    <dbReference type="NCBI Taxonomy" id="102285"/>
    <lineage>
        <taxon>Eukaryota</taxon>
        <taxon>Metazoa</taxon>
        <taxon>Spiralia</taxon>
        <taxon>Lophotrochozoa</taxon>
        <taxon>Platyhelminthes</taxon>
        <taxon>Cestoda</taxon>
        <taxon>Eucestoda</taxon>
        <taxon>Cyclophyllidea</taxon>
        <taxon>Hymenolepididae</taxon>
        <taxon>Rodentolepis</taxon>
    </lineage>
</organism>
<evidence type="ECO:0000313" key="3">
    <source>
        <dbReference type="WBParaSite" id="HNAJ_0001018901-mRNA-1"/>
    </source>
</evidence>
<proteinExistence type="predicted"/>
<reference evidence="3" key="1">
    <citation type="submission" date="2017-02" db="UniProtKB">
        <authorList>
            <consortium name="WormBaseParasite"/>
        </authorList>
    </citation>
    <scope>IDENTIFICATION</scope>
</reference>
<dbReference type="AlphaFoldDB" id="A0A0R3TRH5"/>
<dbReference type="WBParaSite" id="HNAJ_0001018901-mRNA-1">
    <property type="protein sequence ID" value="HNAJ_0001018901-mRNA-1"/>
    <property type="gene ID" value="HNAJ_0001018901"/>
</dbReference>
<dbReference type="PANTHER" id="PTHR28617">
    <property type="entry name" value="CILIA- AND FLAGELLA-ASSOCIATED PROTEIN 77"/>
    <property type="match status" value="1"/>
</dbReference>
<dbReference type="PANTHER" id="PTHR28617:SF1">
    <property type="entry name" value="CILIA- AND FLAGELLA-ASSOCIATED PROTEIN 77"/>
    <property type="match status" value="1"/>
</dbReference>
<name>A0A0R3TRH5_RODNA</name>
<protein>
    <submittedName>
        <fullName evidence="3">Cilia- and flagella-associated protein 77</fullName>
    </submittedName>
</protein>
<dbReference type="EMBL" id="UZAE01012920">
    <property type="protein sequence ID" value="VDO07384.1"/>
    <property type="molecule type" value="Genomic_DNA"/>
</dbReference>
<evidence type="ECO:0000313" key="2">
    <source>
        <dbReference type="Proteomes" id="UP000278807"/>
    </source>
</evidence>